<accession>A0A8J8JYT1</accession>
<dbReference type="SUPFAM" id="SSF54001">
    <property type="entry name" value="Cysteine proteinases"/>
    <property type="match status" value="1"/>
</dbReference>
<dbReference type="InterPro" id="IPR018667">
    <property type="entry name" value="DUF2126"/>
</dbReference>
<dbReference type="InterPro" id="IPR013589">
    <property type="entry name" value="Bac_transglu_N"/>
</dbReference>
<name>A0A8J8JYT1_9BACT</name>
<organism evidence="2 3">
    <name type="scientific">Limnovirga soli</name>
    <dbReference type="NCBI Taxonomy" id="2656915"/>
    <lineage>
        <taxon>Bacteria</taxon>
        <taxon>Pseudomonadati</taxon>
        <taxon>Bacteroidota</taxon>
        <taxon>Chitinophagia</taxon>
        <taxon>Chitinophagales</taxon>
        <taxon>Chitinophagaceae</taxon>
        <taxon>Limnovirga</taxon>
    </lineage>
</organism>
<dbReference type="Pfam" id="PF09899">
    <property type="entry name" value="DUF2126"/>
    <property type="match status" value="1"/>
</dbReference>
<evidence type="ECO:0000313" key="2">
    <source>
        <dbReference type="EMBL" id="NNV57621.1"/>
    </source>
</evidence>
<dbReference type="PANTHER" id="PTHR33490:SF1">
    <property type="entry name" value="SLL1233 PROTEIN"/>
    <property type="match status" value="1"/>
</dbReference>
<feature type="domain" description="Transglutaminase-like" evidence="1">
    <location>
        <begin position="172"/>
        <end position="248"/>
    </location>
</feature>
<evidence type="ECO:0000259" key="1">
    <source>
        <dbReference type="SMART" id="SM00460"/>
    </source>
</evidence>
<dbReference type="InterPro" id="IPR038765">
    <property type="entry name" value="Papain-like_cys_pep_sf"/>
</dbReference>
<dbReference type="EMBL" id="WHPF01000017">
    <property type="protein sequence ID" value="NNV57621.1"/>
    <property type="molecule type" value="Genomic_DNA"/>
</dbReference>
<dbReference type="AlphaFoldDB" id="A0A8J8JYT1"/>
<dbReference type="Proteomes" id="UP000598971">
    <property type="component" value="Unassembled WGS sequence"/>
</dbReference>
<dbReference type="Gene3D" id="3.10.620.30">
    <property type="match status" value="1"/>
</dbReference>
<dbReference type="RefSeq" id="WP_171609572.1">
    <property type="nucleotide sequence ID" value="NZ_WHPF01000017.1"/>
</dbReference>
<dbReference type="PANTHER" id="PTHR33490">
    <property type="entry name" value="BLR5614 PROTEIN-RELATED"/>
    <property type="match status" value="1"/>
</dbReference>
<gene>
    <name evidence="2" type="ORF">GD597_19280</name>
</gene>
<dbReference type="SMART" id="SM00460">
    <property type="entry name" value="TGc"/>
    <property type="match status" value="1"/>
</dbReference>
<comment type="caution">
    <text evidence="2">The sequence shown here is derived from an EMBL/GenBank/DDBJ whole genome shotgun (WGS) entry which is preliminary data.</text>
</comment>
<dbReference type="InterPro" id="IPR002931">
    <property type="entry name" value="Transglutaminase-like"/>
</dbReference>
<dbReference type="Pfam" id="PF08379">
    <property type="entry name" value="Bact_transglu_N"/>
    <property type="match status" value="1"/>
</dbReference>
<reference evidence="2" key="1">
    <citation type="submission" date="2019-10" db="EMBL/GenBank/DDBJ databases">
        <title>Draft genome sequence of Panacibacter sp. KCS-6.</title>
        <authorList>
            <person name="Yim K.J."/>
        </authorList>
    </citation>
    <scope>NUCLEOTIDE SEQUENCE</scope>
    <source>
        <strain evidence="2">KCS-6</strain>
    </source>
</reference>
<dbReference type="Pfam" id="PF01841">
    <property type="entry name" value="Transglut_core"/>
    <property type="match status" value="1"/>
</dbReference>
<keyword evidence="3" id="KW-1185">Reference proteome</keyword>
<evidence type="ECO:0000313" key="3">
    <source>
        <dbReference type="Proteomes" id="UP000598971"/>
    </source>
</evidence>
<sequence length="1154" mass="131926">MAIRVAIKHKTTYHYDRAVSLSPHIFRLRPAVHSRTPIEAYSLKITPKDHFMNWQQDPFGNYQARVVFPEKTTELCIDVEVIARMEVINPFDFFVEEYAENFPFTYSTQLQKELIPYLEKEAAGPLLTNWLQVLDKSKKNINDFLVAINQQLNKDIAYTIRMEPGVQTPEETLGRALGSCRDSAWLLVQILRQLGLAARFVSGYLVQLTADIKSLDGPSGPEADFTDLHAWTEVYIPGAGWIGLDPTSGLFAGEGHIPLACTPHYASAAPVVGASDKAEVTFEFDNSVTRIHEDPRVTKPYTEEQWAAIEALGFKIDEDLAAGDVRLTMGGEPTFVSIDDMESAQWNTAADGKEKRELSHDLIFRLREQFGPTGMIHYGQGKWYPGEPLPRWQYGLYWRKDGYPIWRNLDLIAHEKTERIYTHEDAKAIMEELAKRLAVSTDNISAAYEDAFFFLWSEGKTPINIDPLKANLKDSIERRTLAQLLDKGLGNPIGYVLPVQWNYWNNKWLSCKWQLNREYLFLMPGNSPIGLRLPLESLPVVAKAAAPQQVERSLFEALPALDHFHESIAGRYGMVYEHPAPPRFQAKTEEAVELGGEAKKIKKPTQIKETEEEKAEENITFEVQTIKTALCVEARDGIIYIFIPPMEYLEHYLDIIASIEATAVQLQIPVRIEGYEPPRDYRMERLVVSPDPGVIEVNIHPANSWKELLHNTNTLYEQAYLSRLGTEKFMLDGRHTGTGGGNHITIGAASPADSPLLRRPDLLRSLITYWQHHPGLSYLFSGSFIGPTSQAPRVDEGRDEKLYELEIAFSQVPDTGEGYVPFWLVDRIFRHLLTDITGNTHRSEFCIDKMYSPDSSSGRLGILEFRAFDMPPHKQMSLLQMLLLRGLIAKFWKKPYTHNLVRWGTQLHDKFMLPYYVHEDIKEVVSDLNEAGYPFQMSWFDAYFEFRFPHYGTVKIQGIDMEIRMGIEPWHVLGEEMSSTGTARFVDSSLEKVQVTLKGFNADRFVLLCNGNRVPVKETTTKGEYVCGIRYRAWQPPSALHPTIGVDTPLVFDIVDSWNSRSIGGCTYHVSHPGGRSYDTFPINAYEAESRRISRFWDHGHTQETLRPRPWFSVVEHYITQDRLPFKTDVPDIEVNKEYPYTLDMRQLWAKKKK</sequence>
<protein>
    <submittedName>
        <fullName evidence="2">IMP dehydrogenase</fullName>
    </submittedName>
</protein>
<proteinExistence type="predicted"/>